<keyword evidence="2" id="KW-1185">Reference proteome</keyword>
<dbReference type="Proteomes" id="UP000308600">
    <property type="component" value="Unassembled WGS sequence"/>
</dbReference>
<reference evidence="1 2" key="1">
    <citation type="journal article" date="2019" name="Nat. Ecol. Evol.">
        <title>Megaphylogeny resolves global patterns of mushroom evolution.</title>
        <authorList>
            <person name="Varga T."/>
            <person name="Krizsan K."/>
            <person name="Foldi C."/>
            <person name="Dima B."/>
            <person name="Sanchez-Garcia M."/>
            <person name="Sanchez-Ramirez S."/>
            <person name="Szollosi G.J."/>
            <person name="Szarkandi J.G."/>
            <person name="Papp V."/>
            <person name="Albert L."/>
            <person name="Andreopoulos W."/>
            <person name="Angelini C."/>
            <person name="Antonin V."/>
            <person name="Barry K.W."/>
            <person name="Bougher N.L."/>
            <person name="Buchanan P."/>
            <person name="Buyck B."/>
            <person name="Bense V."/>
            <person name="Catcheside P."/>
            <person name="Chovatia M."/>
            <person name="Cooper J."/>
            <person name="Damon W."/>
            <person name="Desjardin D."/>
            <person name="Finy P."/>
            <person name="Geml J."/>
            <person name="Haridas S."/>
            <person name="Hughes K."/>
            <person name="Justo A."/>
            <person name="Karasinski D."/>
            <person name="Kautmanova I."/>
            <person name="Kiss B."/>
            <person name="Kocsube S."/>
            <person name="Kotiranta H."/>
            <person name="LaButti K.M."/>
            <person name="Lechner B.E."/>
            <person name="Liimatainen K."/>
            <person name="Lipzen A."/>
            <person name="Lukacs Z."/>
            <person name="Mihaltcheva S."/>
            <person name="Morgado L.N."/>
            <person name="Niskanen T."/>
            <person name="Noordeloos M.E."/>
            <person name="Ohm R.A."/>
            <person name="Ortiz-Santana B."/>
            <person name="Ovrebo C."/>
            <person name="Racz N."/>
            <person name="Riley R."/>
            <person name="Savchenko A."/>
            <person name="Shiryaev A."/>
            <person name="Soop K."/>
            <person name="Spirin V."/>
            <person name="Szebenyi C."/>
            <person name="Tomsovsky M."/>
            <person name="Tulloss R.E."/>
            <person name="Uehling J."/>
            <person name="Grigoriev I.V."/>
            <person name="Vagvolgyi C."/>
            <person name="Papp T."/>
            <person name="Martin F.M."/>
            <person name="Miettinen O."/>
            <person name="Hibbett D.S."/>
            <person name="Nagy L.G."/>
        </authorList>
    </citation>
    <scope>NUCLEOTIDE SEQUENCE [LARGE SCALE GENOMIC DNA]</scope>
    <source>
        <strain evidence="1 2">NL-1719</strain>
    </source>
</reference>
<gene>
    <name evidence="1" type="ORF">BDN72DRAFT_956205</name>
</gene>
<proteinExistence type="predicted"/>
<accession>A0ACD3B7H1</accession>
<evidence type="ECO:0000313" key="1">
    <source>
        <dbReference type="EMBL" id="TFK73871.1"/>
    </source>
</evidence>
<evidence type="ECO:0000313" key="2">
    <source>
        <dbReference type="Proteomes" id="UP000308600"/>
    </source>
</evidence>
<organism evidence="1 2">
    <name type="scientific">Pluteus cervinus</name>
    <dbReference type="NCBI Taxonomy" id="181527"/>
    <lineage>
        <taxon>Eukaryota</taxon>
        <taxon>Fungi</taxon>
        <taxon>Dikarya</taxon>
        <taxon>Basidiomycota</taxon>
        <taxon>Agaricomycotina</taxon>
        <taxon>Agaricomycetes</taxon>
        <taxon>Agaricomycetidae</taxon>
        <taxon>Agaricales</taxon>
        <taxon>Pluteineae</taxon>
        <taxon>Pluteaceae</taxon>
        <taxon>Pluteus</taxon>
    </lineage>
</organism>
<protein>
    <submittedName>
        <fullName evidence="1">Uncharacterized protein</fullName>
    </submittedName>
</protein>
<sequence length="599" mass="66402">MELNSTYFETTGSATDPPPSPQPLPTPPYDVREDDSNESQPTTTTTAIQFQSSEEESWGWNRSGLFAPVQDKSVRFASHTTNYYSTFALKEPIGDEENILLKLEPTIEPVRVVDVGAAPTINQSSTDQNYGEAPLVDEQPVPMLQPVETETEKIDEPIGDIEEVVPLPEPLVESPLPPRACTTMFPPVPPAYAALFTKKGSSLQYAVAPGSSALSETTSSFKPVSPLKLNGKRRSIKKLYIPPGPPRPDLDEIVSWHSTEPRVPVHDNTVRIKVIEDPYFRASELPPIVPPPRIRDAAREELLKEVGLRWDMGMDKWHEMKRKEAEEEAVRQAGEERKRWIRIQQENRENERRKEQEIWARKVERIRRLGAQQPVEPVNEAPAGRASTSIPTLSAHQMVVKPQGNAPPRLLSTTSLVSGQGPTTTPSLPAATASTSQYVAGPSKKEHGAGQPSAQKRQKGKKTPRGTKRDREEIETETQATNPQDDERRPTRRAPFVPRTNDTQLGGEVTPGNNLYGKKGNAFLLDCLEFITNVEVIDTPSYSSSFDFVYHYEEPANDGRACGVLITLRAANPCSCAPTIPLYTAVIPPLRPLSKHAEN</sequence>
<name>A0ACD3B7H1_9AGAR</name>
<dbReference type="EMBL" id="ML208272">
    <property type="protein sequence ID" value="TFK73871.1"/>
    <property type="molecule type" value="Genomic_DNA"/>
</dbReference>